<dbReference type="Gene3D" id="3.80.10.10">
    <property type="entry name" value="Ribonuclease Inhibitor"/>
    <property type="match status" value="1"/>
</dbReference>
<gene>
    <name evidence="1 3 4" type="ORF">SRAE_1000311100</name>
</gene>
<dbReference type="WBParaSite" id="SRAE_1000311100.1">
    <property type="protein sequence ID" value="SRAE_1000311100.1"/>
    <property type="gene ID" value="WBGene00259728"/>
</dbReference>
<evidence type="ECO:0000313" key="2">
    <source>
        <dbReference type="Proteomes" id="UP000035682"/>
    </source>
</evidence>
<dbReference type="Proteomes" id="UP000035682">
    <property type="component" value="Unplaced"/>
</dbReference>
<dbReference type="EMBL" id="LN609528">
    <property type="protein sequence ID" value="CEF64858.1"/>
    <property type="molecule type" value="Genomic_DNA"/>
</dbReference>
<protein>
    <submittedName>
        <fullName evidence="1 3">Uncharacterized protein</fullName>
    </submittedName>
</protein>
<dbReference type="AlphaFoldDB" id="A0A090L9P3"/>
<dbReference type="WormBase" id="SRAE_1000311100">
    <property type="protein sequence ID" value="SRP07532"/>
    <property type="gene ID" value="WBGene00259728"/>
</dbReference>
<dbReference type="GeneID" id="36377223"/>
<reference evidence="3" key="2">
    <citation type="submission" date="2020-12" db="UniProtKB">
        <authorList>
            <consortium name="WormBaseParasite"/>
        </authorList>
    </citation>
    <scope>IDENTIFICATION</scope>
</reference>
<evidence type="ECO:0000313" key="1">
    <source>
        <dbReference type="EMBL" id="CEF64858.1"/>
    </source>
</evidence>
<name>A0A090L9P3_STRRB</name>
<organism evidence="1">
    <name type="scientific">Strongyloides ratti</name>
    <name type="common">Parasitic roundworm</name>
    <dbReference type="NCBI Taxonomy" id="34506"/>
    <lineage>
        <taxon>Eukaryota</taxon>
        <taxon>Metazoa</taxon>
        <taxon>Ecdysozoa</taxon>
        <taxon>Nematoda</taxon>
        <taxon>Chromadorea</taxon>
        <taxon>Rhabditida</taxon>
        <taxon>Tylenchina</taxon>
        <taxon>Panagrolaimomorpha</taxon>
        <taxon>Strongyloidoidea</taxon>
        <taxon>Strongyloididae</taxon>
        <taxon>Strongyloides</taxon>
    </lineage>
</organism>
<dbReference type="InterPro" id="IPR032675">
    <property type="entry name" value="LRR_dom_sf"/>
</dbReference>
<reference evidence="1 2" key="1">
    <citation type="submission" date="2014-09" db="EMBL/GenBank/DDBJ databases">
        <authorList>
            <person name="Martin A.A."/>
        </authorList>
    </citation>
    <scope>NUCLEOTIDE SEQUENCE</scope>
    <source>
        <strain evidence="2">ED321</strain>
        <strain evidence="1">ED321 Heterogonic</strain>
    </source>
</reference>
<dbReference type="CTD" id="36377223"/>
<accession>A0A090L9P3</accession>
<dbReference type="SUPFAM" id="SSF52047">
    <property type="entry name" value="RNI-like"/>
    <property type="match status" value="1"/>
</dbReference>
<dbReference type="RefSeq" id="XP_024504059.1">
    <property type="nucleotide sequence ID" value="XM_024650265.1"/>
</dbReference>
<proteinExistence type="predicted"/>
<evidence type="ECO:0000313" key="4">
    <source>
        <dbReference type="WormBase" id="SRAE_1000311100"/>
    </source>
</evidence>
<sequence length="592" mass="70219">MGNTEPLDDENTDNVPMEICKNKKGGVIDVIFNLLNIKNEDNFNNQLNISLNTRNKKEENKKNEEKILKLIIRNLTNPIDRKNVEIASKKFYYLCNEIGSYIPISGYENVTRQHIYGDEKGFNFKISNKEICLDIFRTLMPEDFGYHKLRILFNKYAPHMESLFINMKNFSCYDVFKDLECFENIKTVKIDNNFLQRNGFEIFNVCPSLKPINLYIIKTYSNDMNIIDNETFKYPTSIKNIFFESDPKSLNWLLDKMINLPKKYFENFFISENSFLNLISNDDEVNFINIIQYFKKVNYYASDFLLNITDKYISKIFQNLEIQSTINISFSKNNFGTNIFESSEMIKKFDDRRGVILSYPSNRFLSQPGVYLNVHVLRINDKKNSRKNHPFSSYEVKFLTEDISKMNQLEKLDIDLNLFSCFLDFKYFCNSIRSNLNCLRIGKCSTIMSYHLSEISRHFKKLEYLFLDDVGPYTSVTLSKILSEIKYLKGLKIIFNEFYNAKHILDDLERKVDDKKIGVLNWPEIDYLYIVFICSIKEYEDIIFNIEKNTPRMIGKFLVKQKNYQGKMYYHIVIQRSSILFDKFEELFDSKF</sequence>
<dbReference type="OrthoDB" id="549243at2759"/>
<keyword evidence="2" id="KW-1185">Reference proteome</keyword>
<evidence type="ECO:0000313" key="3">
    <source>
        <dbReference type="WBParaSite" id="SRAE_1000311100.1"/>
    </source>
</evidence>